<evidence type="ECO:0000256" key="1">
    <source>
        <dbReference type="ARBA" id="ARBA00000085"/>
    </source>
</evidence>
<evidence type="ECO:0000256" key="3">
    <source>
        <dbReference type="ARBA" id="ARBA00012438"/>
    </source>
</evidence>
<dbReference type="CDD" id="cd00082">
    <property type="entry name" value="HisKA"/>
    <property type="match status" value="1"/>
</dbReference>
<proteinExistence type="predicted"/>
<evidence type="ECO:0000313" key="13">
    <source>
        <dbReference type="Proteomes" id="UP000240638"/>
    </source>
</evidence>
<dbReference type="Pfam" id="PF02518">
    <property type="entry name" value="HATPase_c"/>
    <property type="match status" value="1"/>
</dbReference>
<dbReference type="GO" id="GO:0005886">
    <property type="term" value="C:plasma membrane"/>
    <property type="evidence" value="ECO:0007669"/>
    <property type="project" value="UniProtKB-SubCell"/>
</dbReference>
<dbReference type="SUPFAM" id="SSF47384">
    <property type="entry name" value="Homodimeric domain of signal transducing histidine kinase"/>
    <property type="match status" value="1"/>
</dbReference>
<evidence type="ECO:0000256" key="8">
    <source>
        <dbReference type="ARBA" id="ARBA00022840"/>
    </source>
</evidence>
<keyword evidence="4" id="KW-0597">Phosphoprotein</keyword>
<gene>
    <name evidence="12" type="ORF">C9I57_03185</name>
</gene>
<evidence type="ECO:0000256" key="7">
    <source>
        <dbReference type="ARBA" id="ARBA00022777"/>
    </source>
</evidence>
<dbReference type="PANTHER" id="PTHR42878">
    <property type="entry name" value="TWO-COMPONENT HISTIDINE KINASE"/>
    <property type="match status" value="1"/>
</dbReference>
<dbReference type="InterPro" id="IPR007890">
    <property type="entry name" value="CHASE2"/>
</dbReference>
<dbReference type="PANTHER" id="PTHR42878:SF7">
    <property type="entry name" value="SENSOR HISTIDINE KINASE GLRK"/>
    <property type="match status" value="1"/>
</dbReference>
<keyword evidence="6" id="KW-0547">Nucleotide-binding</keyword>
<dbReference type="InterPro" id="IPR003594">
    <property type="entry name" value="HATPase_dom"/>
</dbReference>
<evidence type="ECO:0000256" key="6">
    <source>
        <dbReference type="ARBA" id="ARBA00022741"/>
    </source>
</evidence>
<dbReference type="InterPro" id="IPR003661">
    <property type="entry name" value="HisK_dim/P_dom"/>
</dbReference>
<dbReference type="EMBL" id="PYUC01000001">
    <property type="protein sequence ID" value="PTB22902.1"/>
    <property type="molecule type" value="Genomic_DNA"/>
</dbReference>
<keyword evidence="8" id="KW-0067">ATP-binding</keyword>
<keyword evidence="10" id="KW-1133">Transmembrane helix</keyword>
<comment type="subcellular location">
    <subcellularLocation>
        <location evidence="2">Cell inner membrane</location>
        <topology evidence="2">Multi-pass membrane protein</topology>
    </subcellularLocation>
</comment>
<dbReference type="InterPro" id="IPR036890">
    <property type="entry name" value="HATPase_C_sf"/>
</dbReference>
<dbReference type="PRINTS" id="PR00344">
    <property type="entry name" value="BCTRLSENSOR"/>
</dbReference>
<dbReference type="SUPFAM" id="SSF55874">
    <property type="entry name" value="ATPase domain of HSP90 chaperone/DNA topoisomerase II/histidine kinase"/>
    <property type="match status" value="1"/>
</dbReference>
<protein>
    <recommendedName>
        <fullName evidence="3">histidine kinase</fullName>
        <ecNumber evidence="3">2.7.13.3</ecNumber>
    </recommendedName>
</protein>
<reference evidence="12 13" key="1">
    <citation type="submission" date="2018-03" db="EMBL/GenBank/DDBJ databases">
        <title>Whole genome analyses suggest that Burkholderia sensu lato contains two further novel genera in the rhizoxinica-symbiotica group Mycetohabitans gen. nov., and Trinickia gen. nov.: implications for the evolution of diazotrophy and nodulation in the Burkholderiaceae.</title>
        <authorList>
            <person name="Estrada De Los Santos P."/>
            <person name="Palmer M."/>
            <person name="Chavez-Ramirez B."/>
            <person name="Steenkamp E.T."/>
            <person name="Hirsch A.M."/>
            <person name="Manyaka P."/>
            <person name="Maluk M."/>
            <person name="Lafos M."/>
            <person name="Crook M."/>
            <person name="Gross E."/>
            <person name="Simon M.F."/>
            <person name="Bueno Dos Reis Junior F."/>
            <person name="Poole P.S."/>
            <person name="Venter S.N."/>
            <person name="James E.K."/>
        </authorList>
    </citation>
    <scope>NUCLEOTIDE SEQUENCE [LARGE SCALE GENOMIC DNA]</scope>
    <source>
        <strain evidence="12 13">JPY-366</strain>
    </source>
</reference>
<feature type="domain" description="Histidine kinase" evidence="11">
    <location>
        <begin position="587"/>
        <end position="807"/>
    </location>
</feature>
<dbReference type="InterPro" id="IPR017181">
    <property type="entry name" value="Sig_transdc_His_kin_CHASE2"/>
</dbReference>
<comment type="catalytic activity">
    <reaction evidence="1">
        <text>ATP + protein L-histidine = ADP + protein N-phospho-L-histidine.</text>
        <dbReference type="EC" id="2.7.13.3"/>
    </reaction>
</comment>
<sequence>MAASMTLLARLIRSRLGRSLGRRFLLEWIATGCFGIAFVALSSSWRLTSSLDHLVYDEFLALSTRPVSKDIVVVEIDDDSIEALGRWPWPRDIHARLIDTLAKDGAAAIVYDVLFTEPGADDAALARAIASSRTYLPILLDSPDAASHRDAVLPIAELAHAAAGLGHINFEVDNDGIVRSVAPYEGDARAWWPQLTVPVWRAAETGAIPLAGMDRTRRAAPDLAEVGKPGGDQRLLIPFSPLRQTYRKVSVAQVLAGTVPPDVVRGKIVLVGSTASGLYDHFATPMSGRSGIMPGVYAHASVLDMLLNGTAIRPLSSLGWLAAWLLPLAALLVGFLVLSPMFSLALAIVLAGSALAVDAMLLHTLRLWVSPVPAILGLVAVYPVWSWRRLEMTMAYLRKELRHLADEPYLLPEAPTRQNEFMGDALEQQMSLMAQAARRARDMKRFVWDSLDNGPEPIFVADVNNVVLIANRAARAYCARLSAPGPEGWPLQAVLTDCAFAKTVGAEPEDELIARRDWPAVMNPTRPEYKRIMTNGIEVRCRDDRDYLLRYSECSNAFGEVTGWIAGLVDVTALHEAERQREDALQLLSHDMRSPHASILALVEMERARIESEQVRNVMDRIARYATRALTLADDFVQLARAESQAYEFEPVSLADLVLDASDQVWPQAHAKRIRIDAEFDDSEGCWIRADRSLLTRALVNILQNAIKYSPDDTRIACTILPASASVAGGQVSCSIRDQGYGIPLEKQGRLFERFRRFHAGERPEVGGAGLGMAFVKTVVVRHGGELAVQSEQGKGTEFVISLPPLVEEAELGRADEPA</sequence>
<dbReference type="InterPro" id="IPR004358">
    <property type="entry name" value="Sig_transdc_His_kin-like_C"/>
</dbReference>
<dbReference type="GO" id="GO:0030295">
    <property type="term" value="F:protein kinase activator activity"/>
    <property type="evidence" value="ECO:0007669"/>
    <property type="project" value="TreeGrafter"/>
</dbReference>
<accession>A0A2T3Y2C8</accession>
<dbReference type="GO" id="GO:0007234">
    <property type="term" value="P:osmosensory signaling via phosphorelay pathway"/>
    <property type="evidence" value="ECO:0007669"/>
    <property type="project" value="TreeGrafter"/>
</dbReference>
<feature type="transmembrane region" description="Helical" evidence="10">
    <location>
        <begin position="368"/>
        <end position="385"/>
    </location>
</feature>
<dbReference type="GO" id="GO:0005524">
    <property type="term" value="F:ATP binding"/>
    <property type="evidence" value="ECO:0007669"/>
    <property type="project" value="UniProtKB-KW"/>
</dbReference>
<dbReference type="Pfam" id="PF05226">
    <property type="entry name" value="CHASE2"/>
    <property type="match status" value="1"/>
</dbReference>
<evidence type="ECO:0000259" key="11">
    <source>
        <dbReference type="PROSITE" id="PS50109"/>
    </source>
</evidence>
<dbReference type="GO" id="GO:0000155">
    <property type="term" value="F:phosphorelay sensor kinase activity"/>
    <property type="evidence" value="ECO:0007669"/>
    <property type="project" value="InterPro"/>
</dbReference>
<evidence type="ECO:0000256" key="4">
    <source>
        <dbReference type="ARBA" id="ARBA00022553"/>
    </source>
</evidence>
<dbReference type="PIRSF" id="PIRSF037347">
    <property type="entry name" value="STHK_CHASE2_PAS_prd"/>
    <property type="match status" value="1"/>
</dbReference>
<dbReference type="Gene3D" id="3.30.565.10">
    <property type="entry name" value="Histidine kinase-like ATPase, C-terminal domain"/>
    <property type="match status" value="1"/>
</dbReference>
<dbReference type="EC" id="2.7.13.3" evidence="3"/>
<keyword evidence="7 12" id="KW-0418">Kinase</keyword>
<keyword evidence="10" id="KW-0812">Transmembrane</keyword>
<keyword evidence="9" id="KW-0902">Two-component regulatory system</keyword>
<evidence type="ECO:0000313" key="12">
    <source>
        <dbReference type="EMBL" id="PTB22902.1"/>
    </source>
</evidence>
<organism evidence="12 13">
    <name type="scientific">Trinickia symbiotica</name>
    <dbReference type="NCBI Taxonomy" id="863227"/>
    <lineage>
        <taxon>Bacteria</taxon>
        <taxon>Pseudomonadati</taxon>
        <taxon>Pseudomonadota</taxon>
        <taxon>Betaproteobacteria</taxon>
        <taxon>Burkholderiales</taxon>
        <taxon>Burkholderiaceae</taxon>
        <taxon>Trinickia</taxon>
    </lineage>
</organism>
<evidence type="ECO:0000256" key="10">
    <source>
        <dbReference type="SAM" id="Phobius"/>
    </source>
</evidence>
<keyword evidence="10" id="KW-0472">Membrane</keyword>
<dbReference type="Gene3D" id="3.30.450.20">
    <property type="entry name" value="PAS domain"/>
    <property type="match status" value="1"/>
</dbReference>
<dbReference type="SMART" id="SM00387">
    <property type="entry name" value="HATPase_c"/>
    <property type="match status" value="1"/>
</dbReference>
<dbReference type="AlphaFoldDB" id="A0A2T3Y2C8"/>
<keyword evidence="5" id="KW-0808">Transferase</keyword>
<dbReference type="Proteomes" id="UP000240638">
    <property type="component" value="Unassembled WGS sequence"/>
</dbReference>
<dbReference type="FunFam" id="3.30.565.10:FF:000006">
    <property type="entry name" value="Sensor histidine kinase WalK"/>
    <property type="match status" value="1"/>
</dbReference>
<feature type="transmembrane region" description="Helical" evidence="10">
    <location>
        <begin position="24"/>
        <end position="45"/>
    </location>
</feature>
<dbReference type="InterPro" id="IPR005467">
    <property type="entry name" value="His_kinase_dom"/>
</dbReference>
<evidence type="ECO:0000256" key="5">
    <source>
        <dbReference type="ARBA" id="ARBA00022679"/>
    </source>
</evidence>
<evidence type="ECO:0000256" key="9">
    <source>
        <dbReference type="ARBA" id="ARBA00023012"/>
    </source>
</evidence>
<dbReference type="SMART" id="SM01080">
    <property type="entry name" value="CHASE2"/>
    <property type="match status" value="1"/>
</dbReference>
<dbReference type="InterPro" id="IPR036097">
    <property type="entry name" value="HisK_dim/P_sf"/>
</dbReference>
<dbReference type="InterPro" id="IPR050351">
    <property type="entry name" value="BphY/WalK/GraS-like"/>
</dbReference>
<evidence type="ECO:0000256" key="2">
    <source>
        <dbReference type="ARBA" id="ARBA00004429"/>
    </source>
</evidence>
<dbReference type="GO" id="GO:0000156">
    <property type="term" value="F:phosphorelay response regulator activity"/>
    <property type="evidence" value="ECO:0007669"/>
    <property type="project" value="TreeGrafter"/>
</dbReference>
<name>A0A2T3Y2C8_9BURK</name>
<comment type="caution">
    <text evidence="12">The sequence shown here is derived from an EMBL/GenBank/DDBJ whole genome shotgun (WGS) entry which is preliminary data.</text>
</comment>
<dbReference type="PROSITE" id="PS50109">
    <property type="entry name" value="HIS_KIN"/>
    <property type="match status" value="1"/>
</dbReference>
<dbReference type="Gene3D" id="1.10.287.130">
    <property type="match status" value="1"/>
</dbReference>
<dbReference type="CDD" id="cd00075">
    <property type="entry name" value="HATPase"/>
    <property type="match status" value="1"/>
</dbReference>